<dbReference type="Gene3D" id="2.60.40.10">
    <property type="entry name" value="Immunoglobulins"/>
    <property type="match status" value="1"/>
</dbReference>
<dbReference type="SUPFAM" id="SSF49384">
    <property type="entry name" value="Carbohydrate-binding domain"/>
    <property type="match status" value="1"/>
</dbReference>
<dbReference type="CDD" id="cd06543">
    <property type="entry name" value="GH18_PF-ChiA-like"/>
    <property type="match status" value="1"/>
</dbReference>
<evidence type="ECO:0000256" key="4">
    <source>
        <dbReference type="SAM" id="SignalP"/>
    </source>
</evidence>
<keyword evidence="1" id="KW-0119">Carbohydrate metabolism</keyword>
<comment type="caution">
    <text evidence="7">The sequence shown here is derived from an EMBL/GenBank/DDBJ whole genome shotgun (WGS) entry which is preliminary data.</text>
</comment>
<feature type="domain" description="Fibronectin type-III" evidence="5">
    <location>
        <begin position="151"/>
        <end position="236"/>
    </location>
</feature>
<dbReference type="PROSITE" id="PS51318">
    <property type="entry name" value="TAT"/>
    <property type="match status" value="1"/>
</dbReference>
<dbReference type="InterPro" id="IPR052750">
    <property type="entry name" value="GH18_Chitinase"/>
</dbReference>
<proteinExistence type="predicted"/>
<dbReference type="PANTHER" id="PTHR42976">
    <property type="entry name" value="BIFUNCTIONAL CHITINASE/LYSOZYME-RELATED"/>
    <property type="match status" value="1"/>
</dbReference>
<dbReference type="PROSITE" id="PS51173">
    <property type="entry name" value="CBM2"/>
    <property type="match status" value="1"/>
</dbReference>
<dbReference type="RefSeq" id="WP_344669067.1">
    <property type="nucleotide sequence ID" value="NZ_BAAAQN010000043.1"/>
</dbReference>
<dbReference type="SMART" id="SM00637">
    <property type="entry name" value="CBD_II"/>
    <property type="match status" value="1"/>
</dbReference>
<dbReference type="Pfam" id="PF00553">
    <property type="entry name" value="CBM_2"/>
    <property type="match status" value="1"/>
</dbReference>
<dbReference type="InterPro" id="IPR008965">
    <property type="entry name" value="CBM2/CBM3_carb-bd_dom_sf"/>
</dbReference>
<protein>
    <submittedName>
        <fullName evidence="7">Uncharacterized protein</fullName>
    </submittedName>
</protein>
<dbReference type="InterPro" id="IPR017853">
    <property type="entry name" value="GH"/>
</dbReference>
<dbReference type="InterPro" id="IPR012291">
    <property type="entry name" value="CBM2_carb-bd_dom_sf"/>
</dbReference>
<dbReference type="Proteomes" id="UP001500751">
    <property type="component" value="Unassembled WGS sequence"/>
</dbReference>
<name>A0ABN2V150_9ACTN</name>
<keyword evidence="4" id="KW-0732">Signal</keyword>
<dbReference type="InterPro" id="IPR006311">
    <property type="entry name" value="TAT_signal"/>
</dbReference>
<accession>A0ABN2V150</accession>
<feature type="signal peptide" evidence="4">
    <location>
        <begin position="1"/>
        <end position="34"/>
    </location>
</feature>
<dbReference type="Gene3D" id="3.20.20.80">
    <property type="entry name" value="Glycosidases"/>
    <property type="match status" value="1"/>
</dbReference>
<sequence length="545" mass="56556">MRILPRRRSLPIAALAAGALVGVGLSLAPPTASAATPTLPTAVFTKTSDWGSGFEAQYVITNPMTVPLNTWALQFTLPTTERITSMWGGTDTASGTTHNVVAQSYDKVIAAGASITIGFDATYSGTFTAPSACQLNNNPCDGTGDTQPPTAPTGLTVLSTTATAASLSWTGSTDNVSVAGYKVYSGSTVVATSPGTAATVTGLTPSTSYSFTVRAYDVAGNLSAPSPAVTATTGTDTGGGHLPGVAAPFVDIGAWPTPNLTQIAETTGLRQFSLGFIVNGTAKCTPSWFNAFAMTAGFEQDDITTLRAIGGDVKPSFGGEAGTELAQSCTDVPTLTTAYQSAITAYNLTQIDFDIEGSAVADPASIDRRSQAIAALQHTATTAGKQLTVTLTLPILPSGLTTDGLYVVKSAVKYGAKITLVNGMAMDFGDIEAPNPSGQMGKYAIQTAQSLFTQLTPLYPALTAPQVWNMIGVTPMIGQNDNSSEVFYQTDMQQLLTFARQQHLGELAFWDATRDGNACTGSLAKCTDIPQTPYEFSKIIAPYQG</sequence>
<keyword evidence="2" id="KW-0378">Hydrolase</keyword>
<feature type="chain" id="PRO_5046928549" evidence="4">
    <location>
        <begin position="35"/>
        <end position="545"/>
    </location>
</feature>
<dbReference type="Pfam" id="PF00041">
    <property type="entry name" value="fn3"/>
    <property type="match status" value="1"/>
</dbReference>
<dbReference type="InterPro" id="IPR001919">
    <property type="entry name" value="CBD2"/>
</dbReference>
<evidence type="ECO:0000256" key="2">
    <source>
        <dbReference type="ARBA" id="ARBA00023295"/>
    </source>
</evidence>
<organism evidence="7 8">
    <name type="scientific">Catenulispora yoronensis</name>
    <dbReference type="NCBI Taxonomy" id="450799"/>
    <lineage>
        <taxon>Bacteria</taxon>
        <taxon>Bacillati</taxon>
        <taxon>Actinomycetota</taxon>
        <taxon>Actinomycetes</taxon>
        <taxon>Catenulisporales</taxon>
        <taxon>Catenulisporaceae</taxon>
        <taxon>Catenulispora</taxon>
    </lineage>
</organism>
<dbReference type="Gene3D" id="2.60.40.290">
    <property type="match status" value="1"/>
</dbReference>
<reference evidence="7 8" key="1">
    <citation type="journal article" date="2019" name="Int. J. Syst. Evol. Microbiol.">
        <title>The Global Catalogue of Microorganisms (GCM) 10K type strain sequencing project: providing services to taxonomists for standard genome sequencing and annotation.</title>
        <authorList>
            <consortium name="The Broad Institute Genomics Platform"/>
            <consortium name="The Broad Institute Genome Sequencing Center for Infectious Disease"/>
            <person name="Wu L."/>
            <person name="Ma J."/>
        </authorList>
    </citation>
    <scope>NUCLEOTIDE SEQUENCE [LARGE SCALE GENOMIC DNA]</scope>
    <source>
        <strain evidence="7 8">JCM 16014</strain>
    </source>
</reference>
<dbReference type="SMART" id="SM00060">
    <property type="entry name" value="FN3"/>
    <property type="match status" value="1"/>
</dbReference>
<dbReference type="SUPFAM" id="SSF49265">
    <property type="entry name" value="Fibronectin type III"/>
    <property type="match status" value="1"/>
</dbReference>
<dbReference type="CDD" id="cd00063">
    <property type="entry name" value="FN3"/>
    <property type="match status" value="1"/>
</dbReference>
<dbReference type="EMBL" id="BAAAQN010000043">
    <property type="protein sequence ID" value="GAA2047289.1"/>
    <property type="molecule type" value="Genomic_DNA"/>
</dbReference>
<feature type="domain" description="CBM2" evidence="6">
    <location>
        <begin position="26"/>
        <end position="143"/>
    </location>
</feature>
<keyword evidence="3" id="KW-0624">Polysaccharide degradation</keyword>
<dbReference type="SUPFAM" id="SSF51445">
    <property type="entry name" value="(Trans)glycosidases"/>
    <property type="match status" value="1"/>
</dbReference>
<evidence type="ECO:0000256" key="1">
    <source>
        <dbReference type="ARBA" id="ARBA00023277"/>
    </source>
</evidence>
<evidence type="ECO:0000259" key="6">
    <source>
        <dbReference type="PROSITE" id="PS51173"/>
    </source>
</evidence>
<dbReference type="InterPro" id="IPR036116">
    <property type="entry name" value="FN3_sf"/>
</dbReference>
<evidence type="ECO:0000313" key="8">
    <source>
        <dbReference type="Proteomes" id="UP001500751"/>
    </source>
</evidence>
<keyword evidence="2" id="KW-0326">Glycosidase</keyword>
<keyword evidence="8" id="KW-1185">Reference proteome</keyword>
<dbReference type="PROSITE" id="PS50853">
    <property type="entry name" value="FN3"/>
    <property type="match status" value="1"/>
</dbReference>
<dbReference type="InterPro" id="IPR013783">
    <property type="entry name" value="Ig-like_fold"/>
</dbReference>
<gene>
    <name evidence="7" type="ORF">GCM10009839_60350</name>
</gene>
<evidence type="ECO:0000259" key="5">
    <source>
        <dbReference type="PROSITE" id="PS50853"/>
    </source>
</evidence>
<dbReference type="PANTHER" id="PTHR42976:SF1">
    <property type="entry name" value="GH18 DOMAIN-CONTAINING PROTEIN-RELATED"/>
    <property type="match status" value="1"/>
</dbReference>
<dbReference type="InterPro" id="IPR003961">
    <property type="entry name" value="FN3_dom"/>
</dbReference>
<evidence type="ECO:0000313" key="7">
    <source>
        <dbReference type="EMBL" id="GAA2047289.1"/>
    </source>
</evidence>
<evidence type="ECO:0000256" key="3">
    <source>
        <dbReference type="ARBA" id="ARBA00023326"/>
    </source>
</evidence>